<protein>
    <recommendedName>
        <fullName evidence="2">diguanylate cyclase</fullName>
        <ecNumber evidence="2">2.7.7.65</ecNumber>
    </recommendedName>
</protein>
<keyword evidence="8" id="KW-1185">Reference proteome</keyword>
<evidence type="ECO:0000313" key="8">
    <source>
        <dbReference type="Proteomes" id="UP000229044"/>
    </source>
</evidence>
<dbReference type="CDD" id="cd01949">
    <property type="entry name" value="GGDEF"/>
    <property type="match status" value="1"/>
</dbReference>
<dbReference type="Gene3D" id="3.30.70.270">
    <property type="match status" value="1"/>
</dbReference>
<dbReference type="AlphaFoldDB" id="A0A2G1VCT2"/>
<dbReference type="Pfam" id="PF05228">
    <property type="entry name" value="CHASE4"/>
    <property type="match status" value="1"/>
</dbReference>
<dbReference type="InterPro" id="IPR003660">
    <property type="entry name" value="HAMP_dom"/>
</dbReference>
<feature type="transmembrane region" description="Helical" evidence="4">
    <location>
        <begin position="56"/>
        <end position="74"/>
    </location>
</feature>
<feature type="domain" description="GGDEF" evidence="6">
    <location>
        <begin position="460"/>
        <end position="597"/>
    </location>
</feature>
<evidence type="ECO:0000256" key="1">
    <source>
        <dbReference type="ARBA" id="ARBA00001946"/>
    </source>
</evidence>
<dbReference type="GO" id="GO:0007165">
    <property type="term" value="P:signal transduction"/>
    <property type="evidence" value="ECO:0007669"/>
    <property type="project" value="InterPro"/>
</dbReference>
<reference evidence="7 8" key="1">
    <citation type="submission" date="2017-09" db="EMBL/GenBank/DDBJ databases">
        <title>The draft genome sequences of Marinobacter guineae M3B.</title>
        <authorList>
            <person name="Cao J."/>
        </authorList>
    </citation>
    <scope>NUCLEOTIDE SEQUENCE [LARGE SCALE GENOMIC DNA]</scope>
    <source>
        <strain evidence="7 8">M3B</strain>
    </source>
</reference>
<sequence length="602" mass="66085">MGDNRPKLSNVVRRLPLPELTVQTLSRSISPLILRPAHSGTAAHIKAEAMSISAKTTALIVLMGILLSLSAFFIQRSVVYPAFHEIEVDYARNNIDRVVRRLDTQRQTIDFTVYDWSAWNDTYSFIQSGDPEYIESNLYPDTFLNFGFDVALFLNLDGEVVWGSVYDFPSDGSIVDLTATYLDDIVAATAKFTGRIDPEEDIDDQTTSGVVQVDGIPVLFAMRPIVQSDGSGPHKGYVVFGQFLDDELITTLSDQIVQGFSIEPVSENTAPAAPDNYSLKIIDQSTLSASKIYSIDGIPTLRATAILPRNITELGRDITYYGIALLILLCIALAAALLALFRWIVVKPIMSLKADISSISSAMDYSLRASIRNNDEIGALSREFNSMLQMIEYNNTELLRLNAELTSKHQTVLAVQSDLQAANAELKRLSEHDPLTGLSNRLALEKKLEQAWGILCRTGDPLTVMLVDIDLFKLYNDRYGHQAGDQSLKQVADILASAMQRKSDMAARYGGEEFLLVLPGTNAEDALGIAASIREQVIAANIEHDCSPIEPFLTISIGISSVVPHGDLTTGDLVRAADRALYAVKGSGRNNFRYEPVGTTGH</sequence>
<evidence type="ECO:0000259" key="6">
    <source>
        <dbReference type="PROSITE" id="PS50887"/>
    </source>
</evidence>
<dbReference type="InterPro" id="IPR000160">
    <property type="entry name" value="GGDEF_dom"/>
</dbReference>
<proteinExistence type="predicted"/>
<evidence type="ECO:0000313" key="7">
    <source>
        <dbReference type="EMBL" id="PHQ24568.1"/>
    </source>
</evidence>
<dbReference type="SUPFAM" id="SSF55073">
    <property type="entry name" value="Nucleotide cyclase"/>
    <property type="match status" value="1"/>
</dbReference>
<feature type="domain" description="HAMP" evidence="5">
    <location>
        <begin position="343"/>
        <end position="396"/>
    </location>
</feature>
<dbReference type="InterPro" id="IPR043128">
    <property type="entry name" value="Rev_trsase/Diguanyl_cyclase"/>
</dbReference>
<dbReference type="PROSITE" id="PS50887">
    <property type="entry name" value="GGDEF"/>
    <property type="match status" value="1"/>
</dbReference>
<dbReference type="EMBL" id="NTFI01000005">
    <property type="protein sequence ID" value="PHQ24568.1"/>
    <property type="molecule type" value="Genomic_DNA"/>
</dbReference>
<evidence type="ECO:0000256" key="4">
    <source>
        <dbReference type="SAM" id="Phobius"/>
    </source>
</evidence>
<dbReference type="FunFam" id="3.30.70.270:FF:000001">
    <property type="entry name" value="Diguanylate cyclase domain protein"/>
    <property type="match status" value="1"/>
</dbReference>
<comment type="cofactor">
    <cofactor evidence="1">
        <name>Mg(2+)</name>
        <dbReference type="ChEBI" id="CHEBI:18420"/>
    </cofactor>
</comment>
<accession>A0A2G1VCT2</accession>
<dbReference type="OrthoDB" id="9812260at2"/>
<evidence type="ECO:0000259" key="5">
    <source>
        <dbReference type="PROSITE" id="PS50885"/>
    </source>
</evidence>
<name>A0A2G1VCT2_9GAMM</name>
<keyword evidence="4" id="KW-1133">Transmembrane helix</keyword>
<dbReference type="CDD" id="cd06225">
    <property type="entry name" value="HAMP"/>
    <property type="match status" value="1"/>
</dbReference>
<dbReference type="InterPro" id="IPR050469">
    <property type="entry name" value="Diguanylate_Cyclase"/>
</dbReference>
<dbReference type="SMART" id="SM00267">
    <property type="entry name" value="GGDEF"/>
    <property type="match status" value="1"/>
</dbReference>
<comment type="caution">
    <text evidence="7">The sequence shown here is derived from an EMBL/GenBank/DDBJ whole genome shotgun (WGS) entry which is preliminary data.</text>
</comment>
<dbReference type="PANTHER" id="PTHR45138:SF9">
    <property type="entry name" value="DIGUANYLATE CYCLASE DGCM-RELATED"/>
    <property type="match status" value="1"/>
</dbReference>
<keyword evidence="4" id="KW-0812">Transmembrane</keyword>
<dbReference type="Proteomes" id="UP000229044">
    <property type="component" value="Unassembled WGS sequence"/>
</dbReference>
<evidence type="ECO:0000256" key="3">
    <source>
        <dbReference type="ARBA" id="ARBA00034247"/>
    </source>
</evidence>
<dbReference type="InterPro" id="IPR029787">
    <property type="entry name" value="Nucleotide_cyclase"/>
</dbReference>
<dbReference type="InterPro" id="IPR007892">
    <property type="entry name" value="CHASE4"/>
</dbReference>
<comment type="catalytic activity">
    <reaction evidence="3">
        <text>2 GTP = 3',3'-c-di-GMP + 2 diphosphate</text>
        <dbReference type="Rhea" id="RHEA:24898"/>
        <dbReference type="ChEBI" id="CHEBI:33019"/>
        <dbReference type="ChEBI" id="CHEBI:37565"/>
        <dbReference type="ChEBI" id="CHEBI:58805"/>
        <dbReference type="EC" id="2.7.7.65"/>
    </reaction>
</comment>
<organism evidence="7 8">
    <name type="scientific">Marinobacter guineae</name>
    <dbReference type="NCBI Taxonomy" id="432303"/>
    <lineage>
        <taxon>Bacteria</taxon>
        <taxon>Pseudomonadati</taxon>
        <taxon>Pseudomonadota</taxon>
        <taxon>Gammaproteobacteria</taxon>
        <taxon>Pseudomonadales</taxon>
        <taxon>Marinobacteraceae</taxon>
        <taxon>Marinobacter</taxon>
    </lineage>
</organism>
<gene>
    <name evidence="7" type="ORF">CLH62_16880</name>
</gene>
<dbReference type="NCBIfam" id="TIGR00254">
    <property type="entry name" value="GGDEF"/>
    <property type="match status" value="1"/>
</dbReference>
<dbReference type="Gene3D" id="6.10.340.10">
    <property type="match status" value="1"/>
</dbReference>
<dbReference type="Pfam" id="PF00990">
    <property type="entry name" value="GGDEF"/>
    <property type="match status" value="1"/>
</dbReference>
<dbReference type="EC" id="2.7.7.65" evidence="2"/>
<dbReference type="PROSITE" id="PS50885">
    <property type="entry name" value="HAMP"/>
    <property type="match status" value="1"/>
</dbReference>
<dbReference type="GO" id="GO:0052621">
    <property type="term" value="F:diguanylate cyclase activity"/>
    <property type="evidence" value="ECO:0007669"/>
    <property type="project" value="UniProtKB-EC"/>
</dbReference>
<dbReference type="GO" id="GO:0016020">
    <property type="term" value="C:membrane"/>
    <property type="evidence" value="ECO:0007669"/>
    <property type="project" value="InterPro"/>
</dbReference>
<evidence type="ECO:0000256" key="2">
    <source>
        <dbReference type="ARBA" id="ARBA00012528"/>
    </source>
</evidence>
<keyword evidence="4" id="KW-0472">Membrane</keyword>
<dbReference type="PANTHER" id="PTHR45138">
    <property type="entry name" value="REGULATORY COMPONENTS OF SENSORY TRANSDUCTION SYSTEM"/>
    <property type="match status" value="1"/>
</dbReference>
<feature type="transmembrane region" description="Helical" evidence="4">
    <location>
        <begin position="318"/>
        <end position="341"/>
    </location>
</feature>